<proteinExistence type="predicted"/>
<dbReference type="EMBL" id="QEAM01000231">
    <property type="protein sequence ID" value="TPX43261.1"/>
    <property type="molecule type" value="Genomic_DNA"/>
</dbReference>
<gene>
    <name evidence="1" type="ORF">SeLEV6574_g05161</name>
</gene>
<organism evidence="1 2">
    <name type="scientific">Synchytrium endobioticum</name>
    <dbReference type="NCBI Taxonomy" id="286115"/>
    <lineage>
        <taxon>Eukaryota</taxon>
        <taxon>Fungi</taxon>
        <taxon>Fungi incertae sedis</taxon>
        <taxon>Chytridiomycota</taxon>
        <taxon>Chytridiomycota incertae sedis</taxon>
        <taxon>Chytridiomycetes</taxon>
        <taxon>Synchytriales</taxon>
        <taxon>Synchytriaceae</taxon>
        <taxon>Synchytrium</taxon>
    </lineage>
</organism>
<dbReference type="VEuPathDB" id="FungiDB:SeMB42_g02165"/>
<reference evidence="1 2" key="1">
    <citation type="journal article" date="2019" name="Sci. Rep.">
        <title>Comparative genomics of chytrid fungi reveal insights into the obligate biotrophic and pathogenic lifestyle of Synchytrium endobioticum.</title>
        <authorList>
            <person name="van de Vossenberg B.T.L.H."/>
            <person name="Warris S."/>
            <person name="Nguyen H.D.T."/>
            <person name="van Gent-Pelzer M.P.E."/>
            <person name="Joly D.L."/>
            <person name="van de Geest H.C."/>
            <person name="Bonants P.J.M."/>
            <person name="Smith D.S."/>
            <person name="Levesque C.A."/>
            <person name="van der Lee T.A.J."/>
        </authorList>
    </citation>
    <scope>NUCLEOTIDE SEQUENCE [LARGE SCALE GENOMIC DNA]</scope>
    <source>
        <strain evidence="1 2">LEV6574</strain>
    </source>
</reference>
<name>A0A507CW41_9FUNG</name>
<sequence length="280" mass="31339">MYFQECDASASASTLQPSMSPSHTQRQHVIRAWIQSAHGPGVEDWDLSIIREALGAVANRKQELVHALLCNTHLSTPAYAWLIKCIDNGQITLSAHDNGQQPQQDMLATIVSDLGPKIAKVDTILSCLPDKMPPELASRTLTRRALARCLWTTYLQTDINTFWRNCELACHGDLFEIVAYMLQKPPPVASSDHITALVHIYASSLPPTTARFPVSAAVMTDLCCKYEGIRDWYLDCISRDAKSDALMERVMCLKERREITSFVYDKLGRGIWLNCQQSAT</sequence>
<evidence type="ECO:0000313" key="1">
    <source>
        <dbReference type="EMBL" id="TPX43261.1"/>
    </source>
</evidence>
<dbReference type="AlphaFoldDB" id="A0A507CW41"/>
<dbReference type="Proteomes" id="UP000320475">
    <property type="component" value="Unassembled WGS sequence"/>
</dbReference>
<comment type="caution">
    <text evidence="1">The sequence shown here is derived from an EMBL/GenBank/DDBJ whole genome shotgun (WGS) entry which is preliminary data.</text>
</comment>
<accession>A0A507CW41</accession>
<protein>
    <submittedName>
        <fullName evidence="1">Uncharacterized protein</fullName>
    </submittedName>
</protein>
<evidence type="ECO:0000313" key="2">
    <source>
        <dbReference type="Proteomes" id="UP000320475"/>
    </source>
</evidence>